<proteinExistence type="predicted"/>
<accession>A0ACC1LIG8</accession>
<gene>
    <name evidence="1" type="ORF">H4S07_003272</name>
</gene>
<reference evidence="1" key="1">
    <citation type="submission" date="2022-07" db="EMBL/GenBank/DDBJ databases">
        <title>Phylogenomic reconstructions and comparative analyses of Kickxellomycotina fungi.</title>
        <authorList>
            <person name="Reynolds N.K."/>
            <person name="Stajich J.E."/>
            <person name="Barry K."/>
            <person name="Grigoriev I.V."/>
            <person name="Crous P."/>
            <person name="Smith M.E."/>
        </authorList>
    </citation>
    <scope>NUCLEOTIDE SEQUENCE</scope>
    <source>
        <strain evidence="1">CBS 102833</strain>
    </source>
</reference>
<protein>
    <submittedName>
        <fullName evidence="1">Uncharacterized protein</fullName>
    </submittedName>
</protein>
<comment type="caution">
    <text evidence="1">The sequence shown here is derived from an EMBL/GenBank/DDBJ whole genome shotgun (WGS) entry which is preliminary data.</text>
</comment>
<evidence type="ECO:0000313" key="1">
    <source>
        <dbReference type="EMBL" id="KAJ2809107.1"/>
    </source>
</evidence>
<dbReference type="Proteomes" id="UP001140096">
    <property type="component" value="Unassembled WGS sequence"/>
</dbReference>
<dbReference type="EMBL" id="JANBUP010001018">
    <property type="protein sequence ID" value="KAJ2809107.1"/>
    <property type="molecule type" value="Genomic_DNA"/>
</dbReference>
<organism evidence="1 2">
    <name type="scientific">Coemansia furcata</name>
    <dbReference type="NCBI Taxonomy" id="417177"/>
    <lineage>
        <taxon>Eukaryota</taxon>
        <taxon>Fungi</taxon>
        <taxon>Fungi incertae sedis</taxon>
        <taxon>Zoopagomycota</taxon>
        <taxon>Kickxellomycotina</taxon>
        <taxon>Kickxellomycetes</taxon>
        <taxon>Kickxellales</taxon>
        <taxon>Kickxellaceae</taxon>
        <taxon>Coemansia</taxon>
    </lineage>
</organism>
<keyword evidence="2" id="KW-1185">Reference proteome</keyword>
<name>A0ACC1LIG8_9FUNG</name>
<sequence length="81" mass="8990">MLSDRRVSSDVRDNHQETSASSQSGDGGNVGNVKAQQAEVEVIGYDAGFRDGYMAGFDHGHEYLESILSSRRKQIRKRTDD</sequence>
<evidence type="ECO:0000313" key="2">
    <source>
        <dbReference type="Proteomes" id="UP001140096"/>
    </source>
</evidence>